<name>A0A382SM51_9ZZZZ</name>
<dbReference type="GO" id="GO:0006183">
    <property type="term" value="P:GTP biosynthetic process"/>
    <property type="evidence" value="ECO:0007669"/>
    <property type="project" value="TreeGrafter"/>
</dbReference>
<dbReference type="InterPro" id="IPR005990">
    <property type="entry name" value="IMP_DH"/>
</dbReference>
<accession>A0A382SM51</accession>
<evidence type="ECO:0000259" key="2">
    <source>
        <dbReference type="Pfam" id="PF00478"/>
    </source>
</evidence>
<comment type="similarity">
    <text evidence="1">Belongs to the IMPDH/GMPR family.</text>
</comment>
<evidence type="ECO:0000256" key="1">
    <source>
        <dbReference type="ARBA" id="ARBA00005502"/>
    </source>
</evidence>
<dbReference type="SUPFAM" id="SSF51412">
    <property type="entry name" value="Inosine monophosphate dehydrogenase (IMPDH)"/>
    <property type="match status" value="1"/>
</dbReference>
<dbReference type="SMART" id="SM01240">
    <property type="entry name" value="IMPDH"/>
    <property type="match status" value="1"/>
</dbReference>
<proteinExistence type="inferred from homology"/>
<dbReference type="InterPro" id="IPR001093">
    <property type="entry name" value="IMP_DH_GMPRt"/>
</dbReference>
<dbReference type="Gene3D" id="3.20.20.70">
    <property type="entry name" value="Aldolase class I"/>
    <property type="match status" value="1"/>
</dbReference>
<reference evidence="3" key="1">
    <citation type="submission" date="2018-05" db="EMBL/GenBank/DDBJ databases">
        <authorList>
            <person name="Lanie J.A."/>
            <person name="Ng W.-L."/>
            <person name="Kazmierczak K.M."/>
            <person name="Andrzejewski T.M."/>
            <person name="Davidsen T.M."/>
            <person name="Wayne K.J."/>
            <person name="Tettelin H."/>
            <person name="Glass J.I."/>
            <person name="Rusch D."/>
            <person name="Podicherti R."/>
            <person name="Tsui H.-C.T."/>
            <person name="Winkler M.E."/>
        </authorList>
    </citation>
    <scope>NUCLEOTIDE SEQUENCE</scope>
</reference>
<dbReference type="EMBL" id="UINC01130164">
    <property type="protein sequence ID" value="SVD11050.1"/>
    <property type="molecule type" value="Genomic_DNA"/>
</dbReference>
<dbReference type="InterPro" id="IPR013785">
    <property type="entry name" value="Aldolase_TIM"/>
</dbReference>
<dbReference type="GO" id="GO:0003938">
    <property type="term" value="F:IMP dehydrogenase activity"/>
    <property type="evidence" value="ECO:0007669"/>
    <property type="project" value="InterPro"/>
</dbReference>
<feature type="non-terminal residue" evidence="3">
    <location>
        <position position="1"/>
    </location>
</feature>
<feature type="domain" description="IMP dehydrogenase/GMP reductase" evidence="2">
    <location>
        <begin position="1"/>
        <end position="131"/>
    </location>
</feature>
<sequence>IADGGIRNVGDVCKGLGCGADTIMLGSILAGTKETPGTIEKIGQWPNEQLFKKYRGSASLDSKHDRGENKNVEGNHKVILYKGKIKRILQDITDGIRSSCSYVGASDLEEFRSLVEFVEVTRAGQVEAKPHLLDT</sequence>
<dbReference type="PANTHER" id="PTHR11911:SF111">
    <property type="entry name" value="INOSINE-5'-MONOPHOSPHATE DEHYDROGENASE"/>
    <property type="match status" value="1"/>
</dbReference>
<gene>
    <name evidence="3" type="ORF">METZ01_LOCUS363904</name>
</gene>
<organism evidence="3">
    <name type="scientific">marine metagenome</name>
    <dbReference type="NCBI Taxonomy" id="408172"/>
    <lineage>
        <taxon>unclassified sequences</taxon>
        <taxon>metagenomes</taxon>
        <taxon>ecological metagenomes</taxon>
    </lineage>
</organism>
<dbReference type="Pfam" id="PF00478">
    <property type="entry name" value="IMPDH"/>
    <property type="match status" value="1"/>
</dbReference>
<dbReference type="AlphaFoldDB" id="A0A382SM51"/>
<evidence type="ECO:0000313" key="3">
    <source>
        <dbReference type="EMBL" id="SVD11050.1"/>
    </source>
</evidence>
<protein>
    <recommendedName>
        <fullName evidence="2">IMP dehydrogenase/GMP reductase domain-containing protein</fullName>
    </recommendedName>
</protein>
<dbReference type="PANTHER" id="PTHR11911">
    <property type="entry name" value="INOSINE-5-MONOPHOSPHATE DEHYDROGENASE RELATED"/>
    <property type="match status" value="1"/>
</dbReference>